<dbReference type="PROSITE" id="PS50089">
    <property type="entry name" value="ZF_RING_2"/>
    <property type="match status" value="1"/>
</dbReference>
<feature type="domain" description="RING-type" evidence="9">
    <location>
        <begin position="31"/>
        <end position="88"/>
    </location>
</feature>
<dbReference type="Pfam" id="PF13445">
    <property type="entry name" value="zf-RING_UBOX"/>
    <property type="match status" value="1"/>
</dbReference>
<feature type="compositionally biased region" description="Basic and acidic residues" evidence="8">
    <location>
        <begin position="123"/>
        <end position="141"/>
    </location>
</feature>
<evidence type="ECO:0000256" key="5">
    <source>
        <dbReference type="ARBA" id="ARBA00022786"/>
    </source>
</evidence>
<dbReference type="SMART" id="SM00184">
    <property type="entry name" value="RING"/>
    <property type="match status" value="1"/>
</dbReference>
<keyword evidence="6" id="KW-0862">Zinc</keyword>
<evidence type="ECO:0000256" key="4">
    <source>
        <dbReference type="ARBA" id="ARBA00022771"/>
    </source>
</evidence>
<gene>
    <name evidence="10" type="ORF">VitviT2T_025587</name>
</gene>
<evidence type="ECO:0000256" key="2">
    <source>
        <dbReference type="ARBA" id="ARBA00022679"/>
    </source>
</evidence>
<dbReference type="InterPro" id="IPR017907">
    <property type="entry name" value="Znf_RING_CS"/>
</dbReference>
<dbReference type="SUPFAM" id="SSF57850">
    <property type="entry name" value="RING/U-box"/>
    <property type="match status" value="1"/>
</dbReference>
<dbReference type="PANTHER" id="PTHR14140:SF46">
    <property type="entry name" value="E3 UBIQUITIN-PROTEIN LIGASE ORTHRUS 1-RELATED"/>
    <property type="match status" value="1"/>
</dbReference>
<keyword evidence="11" id="KW-1185">Reference proteome</keyword>
<dbReference type="EMBL" id="CP126664">
    <property type="protein sequence ID" value="WKA07811.1"/>
    <property type="molecule type" value="Genomic_DNA"/>
</dbReference>
<keyword evidence="5" id="KW-0833">Ubl conjugation pathway</keyword>
<keyword evidence="2" id="KW-0808">Transferase</keyword>
<dbReference type="Proteomes" id="UP001227230">
    <property type="component" value="Chromosome 17"/>
</dbReference>
<evidence type="ECO:0000256" key="3">
    <source>
        <dbReference type="ARBA" id="ARBA00022723"/>
    </source>
</evidence>
<evidence type="ECO:0000313" key="11">
    <source>
        <dbReference type="Proteomes" id="UP001227230"/>
    </source>
</evidence>
<evidence type="ECO:0000256" key="8">
    <source>
        <dbReference type="SAM" id="MobiDB-lite"/>
    </source>
</evidence>
<name>A0ABY9DLQ9_VITVI</name>
<dbReference type="InterPro" id="IPR001841">
    <property type="entry name" value="Znf_RING"/>
</dbReference>
<evidence type="ECO:0000313" key="10">
    <source>
        <dbReference type="EMBL" id="WKA07811.1"/>
    </source>
</evidence>
<reference evidence="10 11" key="1">
    <citation type="journal article" date="2023" name="Hortic Res">
        <title>The complete reference genome for grapevine (Vitis vinifera L.) genetics and breeding.</title>
        <authorList>
            <person name="Shi X."/>
            <person name="Cao S."/>
            <person name="Wang X."/>
            <person name="Huang S."/>
            <person name="Wang Y."/>
            <person name="Liu Z."/>
            <person name="Liu W."/>
            <person name="Leng X."/>
            <person name="Peng Y."/>
            <person name="Wang N."/>
            <person name="Wang Y."/>
            <person name="Ma Z."/>
            <person name="Xu X."/>
            <person name="Zhang F."/>
            <person name="Xue H."/>
            <person name="Zhong H."/>
            <person name="Wang Y."/>
            <person name="Zhang K."/>
            <person name="Velt A."/>
            <person name="Avia K."/>
            <person name="Holtgrawe D."/>
            <person name="Grimplet J."/>
            <person name="Matus J.T."/>
            <person name="Ware D."/>
            <person name="Wu X."/>
            <person name="Wang H."/>
            <person name="Liu C."/>
            <person name="Fang Y."/>
            <person name="Rustenholz C."/>
            <person name="Cheng Z."/>
            <person name="Xiao H."/>
            <person name="Zhou Y."/>
        </authorList>
    </citation>
    <scope>NUCLEOTIDE SEQUENCE [LARGE SCALE GENOMIC DNA]</scope>
    <source>
        <strain evidence="11">cv. Pinot noir / PN40024</strain>
        <tissue evidence="10">Leaf</tissue>
    </source>
</reference>
<organism evidence="10 11">
    <name type="scientific">Vitis vinifera</name>
    <name type="common">Grape</name>
    <dbReference type="NCBI Taxonomy" id="29760"/>
    <lineage>
        <taxon>Eukaryota</taxon>
        <taxon>Viridiplantae</taxon>
        <taxon>Streptophyta</taxon>
        <taxon>Embryophyta</taxon>
        <taxon>Tracheophyta</taxon>
        <taxon>Spermatophyta</taxon>
        <taxon>Magnoliopsida</taxon>
        <taxon>eudicotyledons</taxon>
        <taxon>Gunneridae</taxon>
        <taxon>Pentapetalae</taxon>
        <taxon>rosids</taxon>
        <taxon>Vitales</taxon>
        <taxon>Vitaceae</taxon>
        <taxon>Viteae</taxon>
        <taxon>Vitis</taxon>
    </lineage>
</organism>
<accession>A0ABY9DLQ9</accession>
<dbReference type="PANTHER" id="PTHR14140">
    <property type="entry name" value="E3 UBIQUITIN-PROTEIN LIGASE UHRF-RELATED"/>
    <property type="match status" value="1"/>
</dbReference>
<dbReference type="Gene3D" id="3.30.40.10">
    <property type="entry name" value="Zinc/RING finger domain, C3HC4 (zinc finger)"/>
    <property type="match status" value="1"/>
</dbReference>
<evidence type="ECO:0000256" key="7">
    <source>
        <dbReference type="PROSITE-ProRule" id="PRU00175"/>
    </source>
</evidence>
<comment type="pathway">
    <text evidence="1">Protein modification; protein ubiquitination.</text>
</comment>
<proteinExistence type="predicted"/>
<protein>
    <recommendedName>
        <fullName evidence="9">RING-type domain-containing protein</fullName>
    </recommendedName>
</protein>
<keyword evidence="3" id="KW-0479">Metal-binding</keyword>
<evidence type="ECO:0000259" key="9">
    <source>
        <dbReference type="PROSITE" id="PS50089"/>
    </source>
</evidence>
<feature type="region of interest" description="Disordered" evidence="8">
    <location>
        <begin position="115"/>
        <end position="182"/>
    </location>
</feature>
<evidence type="ECO:0000256" key="1">
    <source>
        <dbReference type="ARBA" id="ARBA00004906"/>
    </source>
</evidence>
<sequence length="182" mass="20800">MQDYRKREKIFCISRSDLDRLYPLDQKDFYCSLCQNVMRLPVTTPCAHNFCKDCVQEAFAGKTFVRKRLCFSGQALRSHKNVMKCPSCPADISEFLQNPQREEPIAQENFEKVDPVNCSSNLDDEKKNETNAEDKSEDSPNGKKTVGRGRGRPRRNGRGGEGRGRGCCRPLKINIQANDEFE</sequence>
<dbReference type="InterPro" id="IPR013083">
    <property type="entry name" value="Znf_RING/FYVE/PHD"/>
</dbReference>
<keyword evidence="4 7" id="KW-0863">Zinc-finger</keyword>
<feature type="compositionally biased region" description="Basic residues" evidence="8">
    <location>
        <begin position="145"/>
        <end position="157"/>
    </location>
</feature>
<evidence type="ECO:0000256" key="6">
    <source>
        <dbReference type="ARBA" id="ARBA00022833"/>
    </source>
</evidence>
<dbReference type="PROSITE" id="PS00518">
    <property type="entry name" value="ZF_RING_1"/>
    <property type="match status" value="1"/>
</dbReference>
<dbReference type="InterPro" id="IPR027370">
    <property type="entry name" value="Znf-RING_euk"/>
</dbReference>
<dbReference type="InterPro" id="IPR045134">
    <property type="entry name" value="UHRF1/2-like"/>
</dbReference>